<reference evidence="1 2" key="1">
    <citation type="submission" date="2020-08" db="EMBL/GenBank/DDBJ databases">
        <title>Edaphobacter telluris sp. nov. and Acidobacterium dinghuensis sp. nov., two acidobacteria isolated from forest soil.</title>
        <authorList>
            <person name="Fu J."/>
            <person name="Qiu L."/>
        </authorList>
    </citation>
    <scope>NUCLEOTIDE SEQUENCE [LARGE SCALE GENOMIC DNA]</scope>
    <source>
        <strain evidence="1">4Y35</strain>
    </source>
</reference>
<accession>A0A7G8BHQ0</accession>
<dbReference type="EMBL" id="CP060394">
    <property type="protein sequence ID" value="QNI32070.1"/>
    <property type="molecule type" value="Genomic_DNA"/>
</dbReference>
<name>A0A7G8BHQ0_9BACT</name>
<evidence type="ECO:0000313" key="1">
    <source>
        <dbReference type="EMBL" id="QNI32070.1"/>
    </source>
</evidence>
<dbReference type="Proteomes" id="UP000515312">
    <property type="component" value="Chromosome"/>
</dbReference>
<dbReference type="KEGG" id="adin:H7849_24200"/>
<organism evidence="1 2">
    <name type="scientific">Alloacidobacterium dinghuense</name>
    <dbReference type="NCBI Taxonomy" id="2763107"/>
    <lineage>
        <taxon>Bacteria</taxon>
        <taxon>Pseudomonadati</taxon>
        <taxon>Acidobacteriota</taxon>
        <taxon>Terriglobia</taxon>
        <taxon>Terriglobales</taxon>
        <taxon>Acidobacteriaceae</taxon>
        <taxon>Alloacidobacterium</taxon>
    </lineage>
</organism>
<dbReference type="RefSeq" id="WP_186743027.1">
    <property type="nucleotide sequence ID" value="NZ_CP060394.1"/>
</dbReference>
<gene>
    <name evidence="1" type="ORF">H7849_24200</name>
</gene>
<protein>
    <submittedName>
        <fullName evidence="1">Uncharacterized protein</fullName>
    </submittedName>
</protein>
<keyword evidence="2" id="KW-1185">Reference proteome</keyword>
<proteinExistence type="predicted"/>
<sequence length="82" mass="9249">MLATIEGSSCGRSLDPNPIARRDVLGELMAVLADEERTVLFWSHNTLEVEQISVQITFIDRGRILELSQEQSILPISGRRRI</sequence>
<evidence type="ECO:0000313" key="2">
    <source>
        <dbReference type="Proteomes" id="UP000515312"/>
    </source>
</evidence>
<dbReference type="AlphaFoldDB" id="A0A7G8BHQ0"/>